<dbReference type="Proteomes" id="UP001328733">
    <property type="component" value="Unassembled WGS sequence"/>
</dbReference>
<dbReference type="RefSeq" id="WP_332863435.1">
    <property type="nucleotide sequence ID" value="NZ_JBAFSM010000003.1"/>
</dbReference>
<feature type="region of interest" description="Disordered" evidence="1">
    <location>
        <begin position="1"/>
        <end position="26"/>
    </location>
</feature>
<proteinExistence type="predicted"/>
<dbReference type="EMBL" id="JBAFSM010000003">
    <property type="protein sequence ID" value="MEG3435986.1"/>
    <property type="molecule type" value="Genomic_DNA"/>
</dbReference>
<sequence length="45" mass="5193">MSIEIFGGGRSQESGVRRQEVGSRSQEAFKERVFPSWLLSKERYS</sequence>
<feature type="compositionally biased region" description="Gly residues" evidence="1">
    <location>
        <begin position="1"/>
        <end position="10"/>
    </location>
</feature>
<comment type="caution">
    <text evidence="2">The sequence shown here is derived from an EMBL/GenBank/DDBJ whole genome shotgun (WGS) entry which is preliminary data.</text>
</comment>
<keyword evidence="3" id="KW-1185">Reference proteome</keyword>
<dbReference type="AlphaFoldDB" id="A0AAW9QMM3"/>
<protein>
    <submittedName>
        <fullName evidence="2">Uncharacterized protein</fullName>
    </submittedName>
</protein>
<name>A0AAW9QMM3_9CHRO</name>
<reference evidence="2 3" key="1">
    <citation type="submission" date="2024-01" db="EMBL/GenBank/DDBJ databases">
        <title>Genomic insights into the taxonomy and metabolism of the cyanobacterium Pannus brasiliensis CCIBt3594.</title>
        <authorList>
            <person name="Machado M."/>
            <person name="Botero N.B."/>
            <person name="Andreote A.P.D."/>
            <person name="Feitosa A.M.T."/>
            <person name="Popin R."/>
            <person name="Sivonen K."/>
            <person name="Fiore M.F."/>
        </authorList>
    </citation>
    <scope>NUCLEOTIDE SEQUENCE [LARGE SCALE GENOMIC DNA]</scope>
    <source>
        <strain evidence="2 3">CCIBt3594</strain>
    </source>
</reference>
<evidence type="ECO:0000313" key="3">
    <source>
        <dbReference type="Proteomes" id="UP001328733"/>
    </source>
</evidence>
<organism evidence="2 3">
    <name type="scientific">Pannus brasiliensis CCIBt3594</name>
    <dbReference type="NCBI Taxonomy" id="1427578"/>
    <lineage>
        <taxon>Bacteria</taxon>
        <taxon>Bacillati</taxon>
        <taxon>Cyanobacteriota</taxon>
        <taxon>Cyanophyceae</taxon>
        <taxon>Oscillatoriophycideae</taxon>
        <taxon>Chroococcales</taxon>
        <taxon>Microcystaceae</taxon>
        <taxon>Pannus</taxon>
    </lineage>
</organism>
<accession>A0AAW9QMM3</accession>
<gene>
    <name evidence="2" type="ORF">V0288_02545</name>
</gene>
<feature type="compositionally biased region" description="Basic and acidic residues" evidence="1">
    <location>
        <begin position="15"/>
        <end position="26"/>
    </location>
</feature>
<evidence type="ECO:0000256" key="1">
    <source>
        <dbReference type="SAM" id="MobiDB-lite"/>
    </source>
</evidence>
<evidence type="ECO:0000313" key="2">
    <source>
        <dbReference type="EMBL" id="MEG3435986.1"/>
    </source>
</evidence>